<gene>
    <name evidence="7" type="ORF">Goari_006220</name>
</gene>
<name>A0A7J8XNW9_GOSAI</name>
<feature type="transmembrane region" description="Helical" evidence="6">
    <location>
        <begin position="163"/>
        <end position="181"/>
    </location>
</feature>
<dbReference type="Proteomes" id="UP000593577">
    <property type="component" value="Unassembled WGS sequence"/>
</dbReference>
<evidence type="ECO:0000313" key="7">
    <source>
        <dbReference type="EMBL" id="MBA0688429.1"/>
    </source>
</evidence>
<dbReference type="GO" id="GO:0015086">
    <property type="term" value="F:cadmium ion transmembrane transporter activity"/>
    <property type="evidence" value="ECO:0007669"/>
    <property type="project" value="TreeGrafter"/>
</dbReference>
<dbReference type="PANTHER" id="PTHR11706">
    <property type="entry name" value="SOLUTE CARRIER PROTEIN FAMILY 11 MEMBER"/>
    <property type="match status" value="1"/>
</dbReference>
<evidence type="ECO:0000256" key="4">
    <source>
        <dbReference type="ARBA" id="ARBA00022989"/>
    </source>
</evidence>
<evidence type="ECO:0000313" key="8">
    <source>
        <dbReference type="Proteomes" id="UP000593577"/>
    </source>
</evidence>
<evidence type="ECO:0000256" key="2">
    <source>
        <dbReference type="ARBA" id="ARBA00009965"/>
    </source>
</evidence>
<dbReference type="PRINTS" id="PR00447">
    <property type="entry name" value="NATRESASSCMP"/>
</dbReference>
<keyword evidence="5 6" id="KW-0472">Membrane</keyword>
<feature type="transmembrane region" description="Helical" evidence="6">
    <location>
        <begin position="109"/>
        <end position="130"/>
    </location>
</feature>
<feature type="transmembrane region" description="Helical" evidence="6">
    <location>
        <begin position="343"/>
        <end position="361"/>
    </location>
</feature>
<evidence type="ECO:0000256" key="3">
    <source>
        <dbReference type="ARBA" id="ARBA00022692"/>
    </source>
</evidence>
<feature type="transmembrane region" description="Helical" evidence="6">
    <location>
        <begin position="294"/>
        <end position="312"/>
    </location>
</feature>
<evidence type="ECO:0000256" key="5">
    <source>
        <dbReference type="ARBA" id="ARBA00023136"/>
    </source>
</evidence>
<dbReference type="GO" id="GO:0034755">
    <property type="term" value="P:iron ion transmembrane transport"/>
    <property type="evidence" value="ECO:0007669"/>
    <property type="project" value="TreeGrafter"/>
</dbReference>
<accession>A0A7J8XNW9</accession>
<dbReference type="PANTHER" id="PTHR11706:SF109">
    <property type="entry name" value="METAL TRANSPORTER NRAMP3"/>
    <property type="match status" value="1"/>
</dbReference>
<dbReference type="EMBL" id="JABFAA010000008">
    <property type="protein sequence ID" value="MBA0688429.1"/>
    <property type="molecule type" value="Genomic_DNA"/>
</dbReference>
<dbReference type="AlphaFoldDB" id="A0A7J8XNW9"/>
<keyword evidence="3 6" id="KW-0812">Transmembrane</keyword>
<protein>
    <submittedName>
        <fullName evidence="7">Uncharacterized protein</fullName>
    </submittedName>
</protein>
<comment type="caution">
    <text evidence="7">The sequence shown here is derived from an EMBL/GenBank/DDBJ whole genome shotgun (WGS) entry which is preliminary data.</text>
</comment>
<reference evidence="7 8" key="1">
    <citation type="journal article" date="2019" name="Genome Biol. Evol.">
        <title>Insights into the evolution of the New World diploid cottons (Gossypium, subgenus Houzingenia) based on genome sequencing.</title>
        <authorList>
            <person name="Grover C.E."/>
            <person name="Arick M.A. 2nd"/>
            <person name="Thrash A."/>
            <person name="Conover J.L."/>
            <person name="Sanders W.S."/>
            <person name="Peterson D.G."/>
            <person name="Frelichowski J.E."/>
            <person name="Scheffler J.A."/>
            <person name="Scheffler B.E."/>
            <person name="Wendel J.F."/>
        </authorList>
    </citation>
    <scope>NUCLEOTIDE SEQUENCE [LARGE SCALE GENOMIC DNA]</scope>
    <source>
        <strain evidence="7">185</strain>
        <tissue evidence="7">Leaf</tissue>
    </source>
</reference>
<feature type="transmembrane region" description="Helical" evidence="6">
    <location>
        <begin position="207"/>
        <end position="227"/>
    </location>
</feature>
<dbReference type="NCBIfam" id="NF037982">
    <property type="entry name" value="Nramp_1"/>
    <property type="match status" value="1"/>
</dbReference>
<dbReference type="InterPro" id="IPR001046">
    <property type="entry name" value="NRAMP_fam"/>
</dbReference>
<dbReference type="NCBIfam" id="TIGR01197">
    <property type="entry name" value="nramp"/>
    <property type="match status" value="1"/>
</dbReference>
<keyword evidence="4 6" id="KW-1133">Transmembrane helix</keyword>
<dbReference type="Pfam" id="PF01566">
    <property type="entry name" value="Nramp"/>
    <property type="match status" value="1"/>
</dbReference>
<sequence length="412" mass="44983">MQPEDNKVPLLSDQDSDEDVAYDSGEKVHIVGINEPDDEASLGVVPPFSWKKLWLFTGPGFLMSIAFLDPGNLEGDLQAGAIARKHLAELCSEEYPTWDRMVLWVMAELALIGADIQEVIGSVIAIKILSNGSLPLWAGVLITASDRFIFLFLENYGVRKLEAFFAVLIATMAVSFAWMFGETKPSGTELLHGVLVPKLSSKTIKQAVGVVGCIIMPHNVFLHSALVQSREIDRNKKGQVQEALNYYSIESTAALIISFIINLFVTTVFAKAFYDTEIATGIGLGNAGQYLETYGGGLLPILYIWAIGLLAAGQSSTITGTYAGQFIMGGFLKLKLKKWVRALITRSCAIIPTIIVALVFESSEAALDTLNEWLNVLQSFQIPFALIPLLCLVSKEQIMGAFRIGHVLKVCC</sequence>
<comment type="similarity">
    <text evidence="2">Belongs to the NRAMP (TC 2.A.55) family.</text>
</comment>
<feature type="transmembrane region" description="Helical" evidence="6">
    <location>
        <begin position="253"/>
        <end position="274"/>
    </location>
</feature>
<comment type="subcellular location">
    <subcellularLocation>
        <location evidence="1">Membrane</location>
        <topology evidence="1">Multi-pass membrane protein</topology>
    </subcellularLocation>
</comment>
<proteinExistence type="inferred from homology"/>
<keyword evidence="8" id="KW-1185">Reference proteome</keyword>
<dbReference type="GO" id="GO:0005384">
    <property type="term" value="F:manganese ion transmembrane transporter activity"/>
    <property type="evidence" value="ECO:0007669"/>
    <property type="project" value="TreeGrafter"/>
</dbReference>
<organism evidence="7 8">
    <name type="scientific">Gossypium aridum</name>
    <name type="common">American cotton</name>
    <name type="synonym">Erioxylum aridum</name>
    <dbReference type="NCBI Taxonomy" id="34290"/>
    <lineage>
        <taxon>Eukaryota</taxon>
        <taxon>Viridiplantae</taxon>
        <taxon>Streptophyta</taxon>
        <taxon>Embryophyta</taxon>
        <taxon>Tracheophyta</taxon>
        <taxon>Spermatophyta</taxon>
        <taxon>Magnoliopsida</taxon>
        <taxon>eudicotyledons</taxon>
        <taxon>Gunneridae</taxon>
        <taxon>Pentapetalae</taxon>
        <taxon>rosids</taxon>
        <taxon>malvids</taxon>
        <taxon>Malvales</taxon>
        <taxon>Malvaceae</taxon>
        <taxon>Malvoideae</taxon>
        <taxon>Gossypium</taxon>
    </lineage>
</organism>
<evidence type="ECO:0000256" key="1">
    <source>
        <dbReference type="ARBA" id="ARBA00004141"/>
    </source>
</evidence>
<evidence type="ECO:0000256" key="6">
    <source>
        <dbReference type="SAM" id="Phobius"/>
    </source>
</evidence>
<feature type="transmembrane region" description="Helical" evidence="6">
    <location>
        <begin position="373"/>
        <end position="393"/>
    </location>
</feature>
<dbReference type="GO" id="GO:0016020">
    <property type="term" value="C:membrane"/>
    <property type="evidence" value="ECO:0007669"/>
    <property type="project" value="UniProtKB-SubCell"/>
</dbReference>